<feature type="region of interest" description="Disordered" evidence="1">
    <location>
        <begin position="95"/>
        <end position="129"/>
    </location>
</feature>
<dbReference type="AlphaFoldDB" id="A0A109IJ35"/>
<sequence length="153" mass="15862">MVPYAAPLPAVDRLRATAQDDGGWTVVARVAVDPRNPNLVGHFPGEPIYPGVFVVETLCQAMTRAVPGAPRLRTVTSIRFLAALLGGDEMELTLDVRPTTPAPSDPAAPATPSDPAAPATSAPAGWQVRGVARRTDGTVTAQLRAVFDAGADA</sequence>
<proteinExistence type="predicted"/>
<dbReference type="SUPFAM" id="SSF54637">
    <property type="entry name" value="Thioesterase/thiol ester dehydrase-isomerase"/>
    <property type="match status" value="1"/>
</dbReference>
<name>A0A109IJ35_9ACTN</name>
<evidence type="ECO:0000259" key="2">
    <source>
        <dbReference type="Pfam" id="PF22818"/>
    </source>
</evidence>
<dbReference type="InterPro" id="IPR029069">
    <property type="entry name" value="HotDog_dom_sf"/>
</dbReference>
<dbReference type="EMBL" id="LT607752">
    <property type="protein sequence ID" value="SCG48427.1"/>
    <property type="molecule type" value="Genomic_DNA"/>
</dbReference>
<dbReference type="Gene3D" id="3.10.129.10">
    <property type="entry name" value="Hotdog Thioesterase"/>
    <property type="match status" value="1"/>
</dbReference>
<feature type="domain" description="ApeI dehydratase-like" evidence="2">
    <location>
        <begin position="25"/>
        <end position="98"/>
    </location>
</feature>
<reference evidence="4" key="1">
    <citation type="submission" date="2016-06" db="EMBL/GenBank/DDBJ databases">
        <authorList>
            <person name="Varghese N."/>
            <person name="Submissions Spin"/>
        </authorList>
    </citation>
    <scope>NUCLEOTIDE SEQUENCE [LARGE SCALE GENOMIC DNA]</scope>
    <source>
        <strain evidence="4">DSM 44983</strain>
    </source>
</reference>
<organism evidence="3 4">
    <name type="scientific">Micromonospora rifamycinica</name>
    <dbReference type="NCBI Taxonomy" id="291594"/>
    <lineage>
        <taxon>Bacteria</taxon>
        <taxon>Bacillati</taxon>
        <taxon>Actinomycetota</taxon>
        <taxon>Actinomycetes</taxon>
        <taxon>Micromonosporales</taxon>
        <taxon>Micromonosporaceae</taxon>
        <taxon>Micromonospora</taxon>
    </lineage>
</organism>
<gene>
    <name evidence="3" type="ORF">GA0070623_1577</name>
</gene>
<protein>
    <submittedName>
        <fullName evidence="3">3-hydroxyacyl-[acyl-carrier-protein] dehydratase</fullName>
    </submittedName>
</protein>
<evidence type="ECO:0000313" key="3">
    <source>
        <dbReference type="EMBL" id="SCG48427.1"/>
    </source>
</evidence>
<dbReference type="InterPro" id="IPR054545">
    <property type="entry name" value="ApeI-like"/>
</dbReference>
<feature type="compositionally biased region" description="Low complexity" evidence="1">
    <location>
        <begin position="107"/>
        <end position="124"/>
    </location>
</feature>
<accession>A0A109IJ35</accession>
<evidence type="ECO:0000313" key="4">
    <source>
        <dbReference type="Proteomes" id="UP000198226"/>
    </source>
</evidence>
<dbReference type="Proteomes" id="UP000198226">
    <property type="component" value="Chromosome I"/>
</dbReference>
<keyword evidence="4" id="KW-1185">Reference proteome</keyword>
<evidence type="ECO:0000256" key="1">
    <source>
        <dbReference type="SAM" id="MobiDB-lite"/>
    </source>
</evidence>
<dbReference type="Pfam" id="PF22818">
    <property type="entry name" value="ApeI-like"/>
    <property type="match status" value="1"/>
</dbReference>